<keyword evidence="2" id="KW-1185">Reference proteome</keyword>
<reference evidence="1 2" key="1">
    <citation type="journal article" date="2021" name="bioRxiv">
        <title>Chromosome-scale and haplotype-resolved genome assembly of a tetraploid potato cultivar.</title>
        <authorList>
            <person name="Sun H."/>
            <person name="Jiao W.-B."/>
            <person name="Krause K."/>
            <person name="Campoy J.A."/>
            <person name="Goel M."/>
            <person name="Folz-Donahue K."/>
            <person name="Kukat C."/>
            <person name="Huettel B."/>
            <person name="Schneeberger K."/>
        </authorList>
    </citation>
    <scope>NUCLEOTIDE SEQUENCE [LARGE SCALE GENOMIC DNA]</scope>
    <source>
        <strain evidence="1">SolTubOtavaFocal</strain>
        <tissue evidence="1">Leaves</tissue>
    </source>
</reference>
<evidence type="ECO:0000313" key="2">
    <source>
        <dbReference type="Proteomes" id="UP000826656"/>
    </source>
</evidence>
<comment type="caution">
    <text evidence="1">The sequence shown here is derived from an EMBL/GenBank/DDBJ whole genome shotgun (WGS) entry which is preliminary data.</text>
</comment>
<dbReference type="PANTHER" id="PTHR34133:SF10">
    <property type="entry name" value="COENZYME Q-BINDING PROTEIN COQ10 START DOMAIN-CONTAINING PROTEIN"/>
    <property type="match status" value="1"/>
</dbReference>
<accession>A0ABQ7WBU0</accession>
<dbReference type="InterPro" id="IPR018971">
    <property type="entry name" value="DUF1997"/>
</dbReference>
<name>A0ABQ7WBU0_SOLTU</name>
<organism evidence="1 2">
    <name type="scientific">Solanum tuberosum</name>
    <name type="common">Potato</name>
    <dbReference type="NCBI Taxonomy" id="4113"/>
    <lineage>
        <taxon>Eukaryota</taxon>
        <taxon>Viridiplantae</taxon>
        <taxon>Streptophyta</taxon>
        <taxon>Embryophyta</taxon>
        <taxon>Tracheophyta</taxon>
        <taxon>Spermatophyta</taxon>
        <taxon>Magnoliopsida</taxon>
        <taxon>eudicotyledons</taxon>
        <taxon>Gunneridae</taxon>
        <taxon>Pentapetalae</taxon>
        <taxon>asterids</taxon>
        <taxon>lamiids</taxon>
        <taxon>Solanales</taxon>
        <taxon>Solanaceae</taxon>
        <taxon>Solanoideae</taxon>
        <taxon>Solaneae</taxon>
        <taxon>Solanum</taxon>
    </lineage>
</organism>
<sequence>MNLSVVAVTVPSFCATLQPGRIRSRGFQFFERNRVLVLSPSKQKFRTKYYPIKAHQQSYDSQITIVADMPLFESPHASFDRYMEDKPRVFKAISPDNRGTQRLNEEEWRIQMEPIGFLFLTAWPVVNMRLRCKTKGKEYPSGVPNHTSMVLEFKITKWDLEGVTEGKNKPSEFRLSMEGVLYPDRRKGGKSRIKGHFHMSISFAPPPMLALVPPHVHRDVTQLIMKNVSESMQHKVRNNLLADYAKFKKETPKNSQLLPVESVPGIRSSFPTYAGRLQILNVVSFSIHDFEFDTVVIVSFPPFVSAIHRRLSPPFTVDTAIMKRKRQSKITDLNFDVLKHVMYHVAVSPDGAGNLARTLSVCRLFKELADDSDILKAAAFDQVKLSGIHESFWRPAGMLCRCLPTGNPTAFNTIRKNAEILNVSYRILKRDLFRGKMILFARSTALEIANTRARKKALADAIDDCSSTCDAVDAQIKTIEQFLEMLKAVLKVMRSQIAQ</sequence>
<protein>
    <submittedName>
        <fullName evidence="1">Uncharacterized protein</fullName>
    </submittedName>
</protein>
<dbReference type="Proteomes" id="UP000826656">
    <property type="component" value="Unassembled WGS sequence"/>
</dbReference>
<gene>
    <name evidence="1" type="ORF">KY290_009451</name>
</gene>
<dbReference type="PANTHER" id="PTHR34133">
    <property type="entry name" value="OS07G0633000 PROTEIN"/>
    <property type="match status" value="1"/>
</dbReference>
<evidence type="ECO:0000313" key="1">
    <source>
        <dbReference type="EMBL" id="KAH0778040.1"/>
    </source>
</evidence>
<dbReference type="EMBL" id="JAIVGD010000003">
    <property type="protein sequence ID" value="KAH0778040.1"/>
    <property type="molecule type" value="Genomic_DNA"/>
</dbReference>
<dbReference type="Pfam" id="PF09366">
    <property type="entry name" value="DUF1997"/>
    <property type="match status" value="1"/>
</dbReference>
<proteinExistence type="predicted"/>